<evidence type="ECO:0000313" key="3">
    <source>
        <dbReference type="Proteomes" id="UP000095284"/>
    </source>
</evidence>
<evidence type="ECO:0000313" key="2">
    <source>
        <dbReference type="EMBL" id="CAD5235644.1"/>
    </source>
</evidence>
<evidence type="ECO:0000256" key="1">
    <source>
        <dbReference type="SAM" id="Phobius"/>
    </source>
</evidence>
<dbReference type="Proteomes" id="UP000095284">
    <property type="component" value="Unplaced"/>
</dbReference>
<dbReference type="Proteomes" id="UP000659654">
    <property type="component" value="Unassembled WGS sequence"/>
</dbReference>
<reference evidence="5" key="1">
    <citation type="submission" date="2016-11" db="UniProtKB">
        <authorList>
            <consortium name="WormBaseParasite"/>
        </authorList>
    </citation>
    <scope>IDENTIFICATION</scope>
</reference>
<sequence length="146" mass="16672">MNLQANLRGVELSFNPEDEFKGTFFVKYSTYTNRITWAILVTAFTLLHALAGRGKPNYTVFRIVLAANIVGLAYFVFWSIFVLIEGYDDFVHASLVTKIYIGSIVAVYSGSTLAFTRIFFKYGRRPFGETKKEENYETLYGCDLKI</sequence>
<evidence type="ECO:0000313" key="5">
    <source>
        <dbReference type="WBParaSite" id="BXY_0416600.1"/>
    </source>
</evidence>
<dbReference type="WBParaSite" id="BXY_0416600.1">
    <property type="protein sequence ID" value="BXY_0416600.1"/>
    <property type="gene ID" value="BXY_0416600"/>
</dbReference>
<name>A0A1I7RTW0_BURXY</name>
<feature type="transmembrane region" description="Helical" evidence="1">
    <location>
        <begin position="63"/>
        <end position="84"/>
    </location>
</feature>
<proteinExistence type="predicted"/>
<dbReference type="EMBL" id="CAJFCV020000006">
    <property type="protein sequence ID" value="CAG9132149.1"/>
    <property type="molecule type" value="Genomic_DNA"/>
</dbReference>
<feature type="transmembrane region" description="Helical" evidence="1">
    <location>
        <begin position="99"/>
        <end position="120"/>
    </location>
</feature>
<gene>
    <name evidence="2" type="ORF">BXYJ_LOCUS15735</name>
</gene>
<feature type="transmembrane region" description="Helical" evidence="1">
    <location>
        <begin position="35"/>
        <end position="51"/>
    </location>
</feature>
<keyword evidence="1" id="KW-0812">Transmembrane</keyword>
<organism evidence="3 5">
    <name type="scientific">Bursaphelenchus xylophilus</name>
    <name type="common">Pinewood nematode worm</name>
    <name type="synonym">Aphelenchoides xylophilus</name>
    <dbReference type="NCBI Taxonomy" id="6326"/>
    <lineage>
        <taxon>Eukaryota</taxon>
        <taxon>Metazoa</taxon>
        <taxon>Ecdysozoa</taxon>
        <taxon>Nematoda</taxon>
        <taxon>Chromadorea</taxon>
        <taxon>Rhabditida</taxon>
        <taxon>Tylenchina</taxon>
        <taxon>Tylenchomorpha</taxon>
        <taxon>Aphelenchoidea</taxon>
        <taxon>Aphelenchoididae</taxon>
        <taxon>Bursaphelenchus</taxon>
    </lineage>
</organism>
<keyword evidence="1" id="KW-0472">Membrane</keyword>
<keyword evidence="4" id="KW-1185">Reference proteome</keyword>
<dbReference type="Proteomes" id="UP000582659">
    <property type="component" value="Unassembled WGS sequence"/>
</dbReference>
<accession>A0A1I7RTW0</accession>
<keyword evidence="1" id="KW-1133">Transmembrane helix</keyword>
<dbReference type="AlphaFoldDB" id="A0A1I7RTW0"/>
<dbReference type="EMBL" id="CAJFDI010000006">
    <property type="protein sequence ID" value="CAD5235644.1"/>
    <property type="molecule type" value="Genomic_DNA"/>
</dbReference>
<evidence type="ECO:0000313" key="4">
    <source>
        <dbReference type="Proteomes" id="UP000659654"/>
    </source>
</evidence>
<protein>
    <submittedName>
        <fullName evidence="2">(pine wood nematode) hypothetical protein</fullName>
    </submittedName>
</protein>
<reference evidence="2" key="2">
    <citation type="submission" date="2020-09" db="EMBL/GenBank/DDBJ databases">
        <authorList>
            <person name="Kikuchi T."/>
        </authorList>
    </citation>
    <scope>NUCLEOTIDE SEQUENCE</scope>
    <source>
        <strain evidence="2">Ka4C1</strain>
    </source>
</reference>